<feature type="compositionally biased region" description="Low complexity" evidence="1">
    <location>
        <begin position="1169"/>
        <end position="1186"/>
    </location>
</feature>
<feature type="compositionally biased region" description="Low complexity" evidence="1">
    <location>
        <begin position="281"/>
        <end position="312"/>
    </location>
</feature>
<feature type="region of interest" description="Disordered" evidence="1">
    <location>
        <begin position="1098"/>
        <end position="1189"/>
    </location>
</feature>
<feature type="compositionally biased region" description="Polar residues" evidence="1">
    <location>
        <begin position="313"/>
        <end position="328"/>
    </location>
</feature>
<feature type="region of interest" description="Disordered" evidence="1">
    <location>
        <begin position="413"/>
        <end position="444"/>
    </location>
</feature>
<feature type="compositionally biased region" description="Low complexity" evidence="1">
    <location>
        <begin position="1150"/>
        <end position="1162"/>
    </location>
</feature>
<feature type="region of interest" description="Disordered" evidence="1">
    <location>
        <begin position="456"/>
        <end position="597"/>
    </location>
</feature>
<sequence length="2536" mass="256272">MVDRMGYNPDDVVMEGCLWQLDGQSSVWRQRWSVLGTLTIDVYAAASRPPLGSLAQKRWILYEGALALPMSEAVMQGMPPVPTGPTGFLLKLDVDRVTQPVGVPPDAKPAAWLAAVQRQCKLASIAAQGELELSRDGRFFRRSPGGEEVAPAAAIEAIAAAGAAAPPMEGPMDAMAAAEAEAAAGGRMAGLPSGSDDPDLDEEVHPFSGQDVPGSEQPTPSGAGAGAEAAAAVAPEEEADDDSVAPPPEPAPASSRRPASNLARDDSSEPPPSPPDHASARPRSPGRSPGDVSSSSPSQSGVAPAVSVSSSGIQSFFVTEGTQSSSDRTPAKRLRSSMASGQSDESGGSEGSKPLYASRGAQMSSLSRTPAGDSGSKPKAKFKQWSAVDEGMLKADAERMLALRTDNTMLAGASPARAYPHGNAAGQRGKYTGPDARSVRQRELEAEEEARRLLVAAQVRGRDRRRSNSGSRSAAQATLPVVSEEAEPESPGRRAQALVAPARPGSPLAFDRGESAGAGSASRPRPPGSVSSAVGVWGGGGDGASTVAESVPGVPTSITRVGPFGDSAAAPSPAPVGSPAFGQPRRAAKRLTREQAEKLREQVTANAAKAVNQAALATQQAEEAVRKLEGMGSGSPLDGPAGRLRGARKAGSLDDAARGDDSTKASPAPSPGGHDESQGGDADLDRQRGRAARLPAAREGPNPEPKAASATGSVAAAAAEAEEALRRGREAADSAIRAVAAAMGHSGRHSGEEPPASGEQGFSVSVPLKQQKSQAAAQAQAHSHARPTPAFGGRPAGQLASPSGGRGTGHALLSKDALDFEVPRTSEVLSAFRRAVFDSAGFLDIRRLPELCRSLGLPVPSGFLGSQANVRDVDPTGEGAIDESEFINWWGRHCDRMRRQHEAAAVEAAAQRHRNAERARAQASMQDGEETVRGPLPEDDDESLASRSLDSKADGLQATIAALARLQAQTAALKARSQDLSVGRGASSPPGNAAGTAGARGRFGAWTTSGESPSKEATAAASSPEGASLVSGRQRPLRRRAKRGDASAGVEITVASRPHDAAAADPGVQDAAAAAEAAAAEAATLSGFSWVRKYLPGPPAEGNNSKRAADAEAAGGGEAGQDAAAPAAGAASGASRKPADVSTLLEGARSQQADASSKAAAKPQPPQAAWPRVAGAGADGSGVDQGFTPGQSASGTALSAMGALAVAASIASSGGGGAAAVAGHGHRLPFPGAEVSARSSVLAPPGFGTRAADGIKAHGGTSQPGSPARRTDEAPRRSAVSAAGLDSAAASLSPRAFGDLVGAASAREETGTGRSGASEPHLEEDSPVLIPLPPPATVVSCGAEGPTHGSLLEQARMAVSKRELGDGGVGLEHGFGVELRTPEAARFGMGPVDQAAGMSSPGSALGAATSVAASQSRLAEVDLAATSQSVVSAPLADDHWNEAWQQTLEMPEWTFSQAARKATAKAALLGRFARAAAKAADTVVCELGLPVELRSIAPMAAADDDDDDDDDDNDDDDGSVGARDAQGADRSPVGSAFYHDGLILKVAETPAGEGSDDDRSPAAFARAGCNASSVERRVMGNELRGQRIVHLAATEVFRDWLQAKGPPGPGTEGRKRPPPLCTALCATVDVLGFRVYVLAVPPLDDEETLVFGRVDDSQPMLDRSPILRRMMRRLAKHLNLRPHAAEALAYAPGAGEDPATLAPRQVQVPLSVTCVAHQCYDRRFYIDNLATLMPAEAPAADVATDGLQVSPNRLRPELVAANSEPLSADSFHPRGDESSPVAPDVLTLGAAAADSDECDAAATRAVRRLLSDRVSAVARALDSMQSCPLDSAEATLLLHQAGVNARYLGKVAAACVAPHAREALACEMVARTVKHVLNRSLRRKVRAVGRSAGMACKAASARATASGVAVGEAEEQGARAAAGVMGTLRGEARQVIVDVFNLVLGAGDDCESFWRDIILPGVYAKFGFRVAADELEASPQAGSTALALSSSSAAVAQSVASIDAARGCPLHRPALFAALQHHCGVLFRDGPAAAAATAAATAAAAASGAGVPGAAGSSGGSAALSGSRASYASSRSERAAALAAQSSAQMILCNQLSRPAATTAPGASGQSLPQVAVDAGEAAAARARQAFAWGLAAEPLTPADIVFAPACVSTLRRPGAALELDASAASAEELLAAGDAAGAVAAANLRVALLQAMGSRAAESGPSPAWGSCGGGDALELGRALTLLAKAQLASGHPAEALHSARLQLAAVMDRLQRHAEAAELVAPALESLKLVKTELALGAVQRGTRHLLRLVFASASAQVRAALQGAIRARQRSGADSVGSSLRFVLGMLWAGPAPAYIREVIEAVATGGRGSPASTPSSPARPSGRSGPASAFAPGAPPAADQLVCLVALLDDEAASPHPATVSLLPASASASLVAGEAALELAAAKAAAVGTEGSVAFARLQGGGAWSTSVAALAVANAPTAGAAAAGAAQTVSPTAMLEAAARPASQAPQGSDLARHAGAVSRLAHALSLDFAHLPSGVLGSADSLVVM</sequence>
<feature type="domain" description="Clu" evidence="2">
    <location>
        <begin position="1412"/>
        <end position="1740"/>
    </location>
</feature>
<evidence type="ECO:0000259" key="2">
    <source>
        <dbReference type="PROSITE" id="PS51823"/>
    </source>
</evidence>
<accession>A0A5A8E2S9</accession>
<dbReference type="Pfam" id="PF12807">
    <property type="entry name" value="eIF3_p135"/>
    <property type="match status" value="1"/>
</dbReference>
<name>A0A5A8E2S9_CAFRO</name>
<feature type="compositionally biased region" description="Basic and acidic residues" evidence="1">
    <location>
        <begin position="673"/>
        <end position="688"/>
    </location>
</feature>
<feature type="compositionally biased region" description="Low complexity" evidence="1">
    <location>
        <begin position="562"/>
        <end position="582"/>
    </location>
</feature>
<evidence type="ECO:0000256" key="1">
    <source>
        <dbReference type="SAM" id="MobiDB-lite"/>
    </source>
</evidence>
<feature type="compositionally biased region" description="Basic and acidic residues" evidence="1">
    <location>
        <begin position="651"/>
        <end position="663"/>
    </location>
</feature>
<dbReference type="SUPFAM" id="SSF47473">
    <property type="entry name" value="EF-hand"/>
    <property type="match status" value="1"/>
</dbReference>
<evidence type="ECO:0000313" key="4">
    <source>
        <dbReference type="Proteomes" id="UP000324907"/>
    </source>
</evidence>
<dbReference type="InterPro" id="IPR025697">
    <property type="entry name" value="CLU_dom"/>
</dbReference>
<dbReference type="Proteomes" id="UP000324907">
    <property type="component" value="Unassembled WGS sequence"/>
</dbReference>
<feature type="compositionally biased region" description="Low complexity" evidence="1">
    <location>
        <begin position="983"/>
        <end position="1005"/>
    </location>
</feature>
<dbReference type="Pfam" id="PF13236">
    <property type="entry name" value="CLU"/>
    <property type="match status" value="1"/>
</dbReference>
<proteinExistence type="predicted"/>
<feature type="compositionally biased region" description="Acidic residues" evidence="1">
    <location>
        <begin position="1502"/>
        <end position="1518"/>
    </location>
</feature>
<dbReference type="PANTHER" id="PTHR12601">
    <property type="entry name" value="EUKARYOTIC TRANSLATION INITIATION FACTOR 3 SUBUNIT EIF-3"/>
    <property type="match status" value="1"/>
</dbReference>
<dbReference type="EMBL" id="VLTL01000003">
    <property type="protein sequence ID" value="KAA0172073.1"/>
    <property type="molecule type" value="Genomic_DNA"/>
</dbReference>
<dbReference type="InterPro" id="IPR033646">
    <property type="entry name" value="CLU-central"/>
</dbReference>
<organism evidence="3 4">
    <name type="scientific">Cafeteria roenbergensis</name>
    <name type="common">Marine flagellate</name>
    <dbReference type="NCBI Taxonomy" id="33653"/>
    <lineage>
        <taxon>Eukaryota</taxon>
        <taxon>Sar</taxon>
        <taxon>Stramenopiles</taxon>
        <taxon>Bigyra</taxon>
        <taxon>Opalozoa</taxon>
        <taxon>Bicosoecida</taxon>
        <taxon>Cafeteriaceae</taxon>
        <taxon>Cafeteria</taxon>
    </lineage>
</organism>
<feature type="compositionally biased region" description="Low complexity" evidence="1">
    <location>
        <begin position="707"/>
        <end position="719"/>
    </location>
</feature>
<reference evidence="3 4" key="1">
    <citation type="submission" date="2019-07" db="EMBL/GenBank/DDBJ databases">
        <title>Genomes of Cafeteria roenbergensis.</title>
        <authorList>
            <person name="Fischer M.G."/>
            <person name="Hackl T."/>
            <person name="Roman M."/>
        </authorList>
    </citation>
    <scope>NUCLEOTIDE SEQUENCE [LARGE SCALE GENOMIC DNA]</scope>
    <source>
        <strain evidence="3 4">RCC970-E3</strain>
    </source>
</reference>
<feature type="region of interest" description="Disordered" evidence="1">
    <location>
        <begin position="978"/>
        <end position="1051"/>
    </location>
</feature>
<feature type="compositionally biased region" description="Low complexity" evidence="1">
    <location>
        <begin position="1120"/>
        <end position="1136"/>
    </location>
</feature>
<feature type="region of interest" description="Disordered" evidence="1">
    <location>
        <begin position="1305"/>
        <end position="1331"/>
    </location>
</feature>
<feature type="region of interest" description="Disordered" evidence="1">
    <location>
        <begin position="2354"/>
        <end position="2380"/>
    </location>
</feature>
<evidence type="ECO:0000313" key="3">
    <source>
        <dbReference type="EMBL" id="KAA0172073.1"/>
    </source>
</evidence>
<feature type="region of interest" description="Disordered" evidence="1">
    <location>
        <begin position="1244"/>
        <end position="1282"/>
    </location>
</feature>
<gene>
    <name evidence="3" type="ORF">FNF28_00390</name>
</gene>
<feature type="region of interest" description="Disordered" evidence="1">
    <location>
        <begin position="185"/>
        <end position="386"/>
    </location>
</feature>
<comment type="caution">
    <text evidence="3">The sequence shown here is derived from an EMBL/GenBank/DDBJ whole genome shotgun (WGS) entry which is preliminary data.</text>
</comment>
<dbReference type="PROSITE" id="PS51823">
    <property type="entry name" value="CLU"/>
    <property type="match status" value="1"/>
</dbReference>
<feature type="region of interest" description="Disordered" evidence="1">
    <location>
        <begin position="615"/>
        <end position="810"/>
    </location>
</feature>
<dbReference type="InterPro" id="IPR027523">
    <property type="entry name" value="CLU_prot"/>
</dbReference>
<protein>
    <recommendedName>
        <fullName evidence="2">Clu domain-containing protein</fullName>
    </recommendedName>
</protein>
<feature type="region of interest" description="Disordered" evidence="1">
    <location>
        <begin position="907"/>
        <end position="948"/>
    </location>
</feature>
<feature type="compositionally biased region" description="Low complexity" evidence="1">
    <location>
        <begin position="2357"/>
        <end position="2380"/>
    </location>
</feature>
<feature type="region of interest" description="Disordered" evidence="1">
    <location>
        <begin position="1500"/>
        <end position="1534"/>
    </location>
</feature>
<feature type="compositionally biased region" description="Low complexity" evidence="1">
    <location>
        <begin position="220"/>
        <end position="234"/>
    </location>
</feature>
<feature type="compositionally biased region" description="Basic and acidic residues" evidence="1">
    <location>
        <begin position="723"/>
        <end position="732"/>
    </location>
</feature>
<feature type="compositionally biased region" description="Low complexity" evidence="1">
    <location>
        <begin position="733"/>
        <end position="742"/>
    </location>
</feature>
<feature type="compositionally biased region" description="Low complexity" evidence="1">
    <location>
        <begin position="769"/>
        <end position="782"/>
    </location>
</feature>
<feature type="compositionally biased region" description="Low complexity" evidence="1">
    <location>
        <begin position="515"/>
        <end position="535"/>
    </location>
</feature>
<dbReference type="InterPro" id="IPR011992">
    <property type="entry name" value="EF-hand-dom_pair"/>
</dbReference>